<reference evidence="1 2" key="1">
    <citation type="submission" date="2021-04" db="EMBL/GenBank/DDBJ databases">
        <authorList>
            <person name="Rodrigo-Torres L."/>
            <person name="Arahal R. D."/>
            <person name="Lucena T."/>
        </authorList>
    </citation>
    <scope>NUCLEOTIDE SEQUENCE [LARGE SCALE GENOMIC DNA]</scope>
    <source>
        <strain evidence="1 2">CECT 9623</strain>
    </source>
</reference>
<dbReference type="EMBL" id="CAJRAU010000004">
    <property type="protein sequence ID" value="CAG5070528.1"/>
    <property type="molecule type" value="Genomic_DNA"/>
</dbReference>
<dbReference type="RefSeq" id="WP_215234406.1">
    <property type="nucleotide sequence ID" value="NZ_CAJRAU010000004.1"/>
</dbReference>
<evidence type="ECO:0000313" key="2">
    <source>
        <dbReference type="Proteomes" id="UP000679725"/>
    </source>
</evidence>
<comment type="caution">
    <text evidence="1">The sequence shown here is derived from an EMBL/GenBank/DDBJ whole genome shotgun (WGS) entry which is preliminary data.</text>
</comment>
<proteinExistence type="predicted"/>
<sequence>MAITYHIKVKKDYAADLIEDLEKVDAIEVFASENESTIEIADWQKETVLARLKEAKTSPETLISWTQAKERIEKLIS</sequence>
<keyword evidence="2" id="KW-1185">Reference proteome</keyword>
<protein>
    <recommendedName>
        <fullName evidence="3">Addiction module component</fullName>
    </recommendedName>
</protein>
<name>A0ABN7R8J9_9BACT</name>
<dbReference type="Proteomes" id="UP000679725">
    <property type="component" value="Unassembled WGS sequence"/>
</dbReference>
<evidence type="ECO:0000313" key="1">
    <source>
        <dbReference type="EMBL" id="CAG5070528.1"/>
    </source>
</evidence>
<gene>
    <name evidence="1" type="ORF">DYBT9623_03073</name>
</gene>
<organism evidence="1 2">
    <name type="scientific">Dyadobacter linearis</name>
    <dbReference type="NCBI Taxonomy" id="2823330"/>
    <lineage>
        <taxon>Bacteria</taxon>
        <taxon>Pseudomonadati</taxon>
        <taxon>Bacteroidota</taxon>
        <taxon>Cytophagia</taxon>
        <taxon>Cytophagales</taxon>
        <taxon>Spirosomataceae</taxon>
        <taxon>Dyadobacter</taxon>
    </lineage>
</organism>
<evidence type="ECO:0008006" key="3">
    <source>
        <dbReference type="Google" id="ProtNLM"/>
    </source>
</evidence>
<accession>A0ABN7R8J9</accession>